<feature type="transmembrane region" description="Helical" evidence="6">
    <location>
        <begin position="301"/>
        <end position="319"/>
    </location>
</feature>
<dbReference type="PANTHER" id="PTHR39087">
    <property type="entry name" value="UPF0104 MEMBRANE PROTEIN MJ1595"/>
    <property type="match status" value="1"/>
</dbReference>
<feature type="transmembrane region" description="Helical" evidence="6">
    <location>
        <begin position="204"/>
        <end position="227"/>
    </location>
</feature>
<evidence type="ECO:0000256" key="4">
    <source>
        <dbReference type="ARBA" id="ARBA00022989"/>
    </source>
</evidence>
<evidence type="ECO:0000313" key="8">
    <source>
        <dbReference type="Proteomes" id="UP000597444"/>
    </source>
</evidence>
<keyword evidence="5 6" id="KW-0472">Membrane</keyword>
<comment type="subcellular location">
    <subcellularLocation>
        <location evidence="1">Cell membrane</location>
        <topology evidence="1">Multi-pass membrane protein</topology>
    </subcellularLocation>
</comment>
<dbReference type="Proteomes" id="UP000597444">
    <property type="component" value="Unassembled WGS sequence"/>
</dbReference>
<keyword evidence="8" id="KW-1185">Reference proteome</keyword>
<feature type="transmembrane region" description="Helical" evidence="6">
    <location>
        <begin position="360"/>
        <end position="382"/>
    </location>
</feature>
<dbReference type="EMBL" id="BNJK01000002">
    <property type="protein sequence ID" value="GHP00224.1"/>
    <property type="molecule type" value="Genomic_DNA"/>
</dbReference>
<gene>
    <name evidence="7" type="ORF">KSF_102710</name>
</gene>
<dbReference type="InterPro" id="IPR022791">
    <property type="entry name" value="L-PG_synthase/AglD"/>
</dbReference>
<dbReference type="Pfam" id="PF03706">
    <property type="entry name" value="LPG_synthase_TM"/>
    <property type="match status" value="1"/>
</dbReference>
<evidence type="ECO:0008006" key="9">
    <source>
        <dbReference type="Google" id="ProtNLM"/>
    </source>
</evidence>
<proteinExistence type="predicted"/>
<evidence type="ECO:0000256" key="2">
    <source>
        <dbReference type="ARBA" id="ARBA00022475"/>
    </source>
</evidence>
<keyword evidence="3 6" id="KW-0812">Transmembrane</keyword>
<sequence>MQRKQDQLQGLSDRFHAGQMALQPEQRVLDDMESGMLVAASLPKRPAGWKTLLNLPSFRIVAGLVIGLGLLLLVARYVNVSIAVGIVRSHLTTPQGIIYALLSSLAFLAAFSIRGVRWKLFLNQVGKVSTLKAIQLFLVGVFLNFLLPIRGGEVAKSLMLKRISNIPVSQSLPTVAIDKALDLVPALFIMAIVPLFGINMDIKIWVVLGMVGLLLLCLIGFVGVAAWKRLAAIGLLQKITGVLPKRVGSKIEGFAINFVDALLAGASRPKVFIPAVLLTIVAVFFDGLFALLAFWTVGVPVSLELAIFGYTLFNMFYILPTPPGQVGSNEVFGLLVFSGLLRLDPHGVTAMFLFSHPWAALLQTIVGVGCLSTLGLTIASAMKMQSDNEKENNHA</sequence>
<feature type="transmembrane region" description="Helical" evidence="6">
    <location>
        <begin position="133"/>
        <end position="152"/>
    </location>
</feature>
<evidence type="ECO:0000256" key="6">
    <source>
        <dbReference type="SAM" id="Phobius"/>
    </source>
</evidence>
<protein>
    <recommendedName>
        <fullName evidence="9">Flippase-like domain-containing protein</fullName>
    </recommendedName>
</protein>
<evidence type="ECO:0000256" key="5">
    <source>
        <dbReference type="ARBA" id="ARBA00023136"/>
    </source>
</evidence>
<feature type="transmembrane region" description="Helical" evidence="6">
    <location>
        <begin position="180"/>
        <end position="198"/>
    </location>
</feature>
<evidence type="ECO:0000256" key="3">
    <source>
        <dbReference type="ARBA" id="ARBA00022692"/>
    </source>
</evidence>
<dbReference type="GO" id="GO:0005886">
    <property type="term" value="C:plasma membrane"/>
    <property type="evidence" value="ECO:0007669"/>
    <property type="project" value="UniProtKB-SubCell"/>
</dbReference>
<name>A0A8J3N8Z9_9CHLR</name>
<keyword evidence="4 6" id="KW-1133">Transmembrane helix</keyword>
<reference evidence="7" key="1">
    <citation type="submission" date="2020-10" db="EMBL/GenBank/DDBJ databases">
        <title>Taxonomic study of unclassified bacteria belonging to the class Ktedonobacteria.</title>
        <authorList>
            <person name="Yabe S."/>
            <person name="Wang C.M."/>
            <person name="Zheng Y."/>
            <person name="Sakai Y."/>
            <person name="Cavaletti L."/>
            <person name="Monciardini P."/>
            <person name="Donadio S."/>
        </authorList>
    </citation>
    <scope>NUCLEOTIDE SEQUENCE</scope>
    <source>
        <strain evidence="7">ID150040</strain>
    </source>
</reference>
<keyword evidence="2" id="KW-1003">Cell membrane</keyword>
<evidence type="ECO:0000313" key="7">
    <source>
        <dbReference type="EMBL" id="GHP00224.1"/>
    </source>
</evidence>
<dbReference type="RefSeq" id="WP_220210788.1">
    <property type="nucleotide sequence ID" value="NZ_BNJK01000002.1"/>
</dbReference>
<dbReference type="NCBIfam" id="TIGR00374">
    <property type="entry name" value="flippase-like domain"/>
    <property type="match status" value="1"/>
</dbReference>
<dbReference type="PANTHER" id="PTHR39087:SF2">
    <property type="entry name" value="UPF0104 MEMBRANE PROTEIN MJ1595"/>
    <property type="match status" value="1"/>
</dbReference>
<dbReference type="AlphaFoldDB" id="A0A8J3N8Z9"/>
<comment type="caution">
    <text evidence="7">The sequence shown here is derived from an EMBL/GenBank/DDBJ whole genome shotgun (WGS) entry which is preliminary data.</text>
</comment>
<evidence type="ECO:0000256" key="1">
    <source>
        <dbReference type="ARBA" id="ARBA00004651"/>
    </source>
</evidence>
<feature type="transmembrane region" description="Helical" evidence="6">
    <location>
        <begin position="57"/>
        <end position="75"/>
    </location>
</feature>
<feature type="transmembrane region" description="Helical" evidence="6">
    <location>
        <begin position="96"/>
        <end position="113"/>
    </location>
</feature>
<organism evidence="7 8">
    <name type="scientific">Reticulibacter mediterranei</name>
    <dbReference type="NCBI Taxonomy" id="2778369"/>
    <lineage>
        <taxon>Bacteria</taxon>
        <taxon>Bacillati</taxon>
        <taxon>Chloroflexota</taxon>
        <taxon>Ktedonobacteria</taxon>
        <taxon>Ktedonobacterales</taxon>
        <taxon>Reticulibacteraceae</taxon>
        <taxon>Reticulibacter</taxon>
    </lineage>
</organism>
<accession>A0A8J3N8Z9</accession>
<feature type="transmembrane region" description="Helical" evidence="6">
    <location>
        <begin position="271"/>
        <end position="295"/>
    </location>
</feature>